<dbReference type="GeneID" id="37273409"/>
<protein>
    <submittedName>
        <fullName evidence="1">Uncharacterized protein</fullName>
    </submittedName>
</protein>
<name>A0A316Z729_9BASI</name>
<reference evidence="1 2" key="1">
    <citation type="journal article" date="2018" name="Mol. Biol. Evol.">
        <title>Broad Genomic Sampling Reveals a Smut Pathogenic Ancestry of the Fungal Clade Ustilaginomycotina.</title>
        <authorList>
            <person name="Kijpornyongpan T."/>
            <person name="Mondo S.J."/>
            <person name="Barry K."/>
            <person name="Sandor L."/>
            <person name="Lee J."/>
            <person name="Lipzen A."/>
            <person name="Pangilinan J."/>
            <person name="LaButti K."/>
            <person name="Hainaut M."/>
            <person name="Henrissat B."/>
            <person name="Grigoriev I.V."/>
            <person name="Spatafora J.W."/>
            <person name="Aime M.C."/>
        </authorList>
    </citation>
    <scope>NUCLEOTIDE SEQUENCE [LARGE SCALE GENOMIC DNA]</scope>
    <source>
        <strain evidence="1 2">MCA 4186</strain>
    </source>
</reference>
<dbReference type="EMBL" id="KZ819298">
    <property type="protein sequence ID" value="PWN96752.1"/>
    <property type="molecule type" value="Genomic_DNA"/>
</dbReference>
<evidence type="ECO:0000313" key="2">
    <source>
        <dbReference type="Proteomes" id="UP000245946"/>
    </source>
</evidence>
<evidence type="ECO:0000313" key="1">
    <source>
        <dbReference type="EMBL" id="PWN96752.1"/>
    </source>
</evidence>
<dbReference type="RefSeq" id="XP_025597031.1">
    <property type="nucleotide sequence ID" value="XM_025745865.1"/>
</dbReference>
<dbReference type="AlphaFoldDB" id="A0A316Z729"/>
<gene>
    <name evidence="1" type="ORF">FA09DRAFT_84990</name>
</gene>
<dbReference type="Proteomes" id="UP000245946">
    <property type="component" value="Unassembled WGS sequence"/>
</dbReference>
<sequence>MPWLSYDRRTYTFRAFSSFFRGLPLSAKLPLVRLNVREDAELGPPCGILSRSTSGHHVLRSTRSLISCCSGTPLPRRFLLSPCPPSA</sequence>
<organism evidence="1 2">
    <name type="scientific">Tilletiopsis washingtonensis</name>
    <dbReference type="NCBI Taxonomy" id="58919"/>
    <lineage>
        <taxon>Eukaryota</taxon>
        <taxon>Fungi</taxon>
        <taxon>Dikarya</taxon>
        <taxon>Basidiomycota</taxon>
        <taxon>Ustilaginomycotina</taxon>
        <taxon>Exobasidiomycetes</taxon>
        <taxon>Entylomatales</taxon>
        <taxon>Entylomatales incertae sedis</taxon>
        <taxon>Tilletiopsis</taxon>
    </lineage>
</organism>
<keyword evidence="2" id="KW-1185">Reference proteome</keyword>
<accession>A0A316Z729</accession>
<proteinExistence type="predicted"/>